<keyword evidence="3" id="KW-0949">S-adenosyl-L-methionine</keyword>
<dbReference type="Proteomes" id="UP001061958">
    <property type="component" value="Unassembled WGS sequence"/>
</dbReference>
<gene>
    <name evidence="5" type="ORF">GpartN1_g278.t1</name>
</gene>
<reference evidence="5" key="1">
    <citation type="journal article" date="2022" name="Proc. Natl. Acad. Sci. U.S.A.">
        <title>Life cycle and functional genomics of the unicellular red alga Galdieria for elucidating algal and plant evolution and industrial use.</title>
        <authorList>
            <person name="Hirooka S."/>
            <person name="Itabashi T."/>
            <person name="Ichinose T.M."/>
            <person name="Onuma R."/>
            <person name="Fujiwara T."/>
            <person name="Yamashita S."/>
            <person name="Jong L.W."/>
            <person name="Tomita R."/>
            <person name="Iwane A.H."/>
            <person name="Miyagishima S.Y."/>
        </authorList>
    </citation>
    <scope>NUCLEOTIDE SEQUENCE</scope>
    <source>
        <strain evidence="5">NBRC 102759</strain>
    </source>
</reference>
<dbReference type="SUPFAM" id="SSF82199">
    <property type="entry name" value="SET domain"/>
    <property type="match status" value="1"/>
</dbReference>
<dbReference type="AlphaFoldDB" id="A0A9C7PRN3"/>
<evidence type="ECO:0000256" key="2">
    <source>
        <dbReference type="ARBA" id="ARBA00022679"/>
    </source>
</evidence>
<keyword evidence="6" id="KW-1185">Reference proteome</keyword>
<comment type="caution">
    <text evidence="5">The sequence shown here is derived from an EMBL/GenBank/DDBJ whole genome shotgun (WGS) entry which is preliminary data.</text>
</comment>
<keyword evidence="2" id="KW-0808">Transferase</keyword>
<evidence type="ECO:0000313" key="6">
    <source>
        <dbReference type="Proteomes" id="UP001061958"/>
    </source>
</evidence>
<dbReference type="SUPFAM" id="SSF81822">
    <property type="entry name" value="RuBisCo LSMT C-terminal, substrate-binding domain"/>
    <property type="match status" value="1"/>
</dbReference>
<dbReference type="InterPro" id="IPR046341">
    <property type="entry name" value="SET_dom_sf"/>
</dbReference>
<dbReference type="GO" id="GO:0032259">
    <property type="term" value="P:methylation"/>
    <property type="evidence" value="ECO:0007669"/>
    <property type="project" value="UniProtKB-KW"/>
</dbReference>
<proteinExistence type="predicted"/>
<name>A0A9C7PRN3_9RHOD</name>
<dbReference type="Gene3D" id="3.90.1420.10">
    <property type="entry name" value="Rubisco LSMT, substrate-binding domain"/>
    <property type="match status" value="1"/>
</dbReference>
<evidence type="ECO:0000259" key="4">
    <source>
        <dbReference type="Pfam" id="PF09273"/>
    </source>
</evidence>
<organism evidence="5 6">
    <name type="scientific">Galdieria partita</name>
    <dbReference type="NCBI Taxonomy" id="83374"/>
    <lineage>
        <taxon>Eukaryota</taxon>
        <taxon>Rhodophyta</taxon>
        <taxon>Bangiophyceae</taxon>
        <taxon>Galdieriales</taxon>
        <taxon>Galdieriaceae</taxon>
        <taxon>Galdieria</taxon>
    </lineage>
</organism>
<dbReference type="EMBL" id="BQMJ01000002">
    <property type="protein sequence ID" value="GJQ08487.1"/>
    <property type="molecule type" value="Genomic_DNA"/>
</dbReference>
<dbReference type="OrthoDB" id="441812at2759"/>
<dbReference type="PANTHER" id="PTHR13271:SF123">
    <property type="entry name" value="RIBULOSE-1,5-BISPHOSPHATE CARBOXYLASE_OXYGENASE SMALL SUBUNIT N-METHYLTRANSFERASE I-RELATED"/>
    <property type="match status" value="1"/>
</dbReference>
<feature type="domain" description="Rubisco LSMT substrate-binding" evidence="4">
    <location>
        <begin position="358"/>
        <end position="475"/>
    </location>
</feature>
<evidence type="ECO:0000256" key="1">
    <source>
        <dbReference type="ARBA" id="ARBA00022603"/>
    </source>
</evidence>
<evidence type="ECO:0000313" key="5">
    <source>
        <dbReference type="EMBL" id="GJQ08487.1"/>
    </source>
</evidence>
<accession>A0A9C7PRN3</accession>
<keyword evidence="1" id="KW-0489">Methyltransferase</keyword>
<reference evidence="5" key="2">
    <citation type="submission" date="2022-01" db="EMBL/GenBank/DDBJ databases">
        <authorList>
            <person name="Hirooka S."/>
            <person name="Miyagishima S.Y."/>
        </authorList>
    </citation>
    <scope>NUCLEOTIDE SEQUENCE</scope>
    <source>
        <strain evidence="5">NBRC 102759</strain>
    </source>
</reference>
<sequence>MKLGAFCNNTVLLYCHHKKSRNTTNDVQRASLLCRFKGDILSSSTRSPFLYFSRNKVQSSTWIRATLLEKTEELENWLFDNGVPSIKGKPGLNSHKCRTFLAKTPLKLGEEVLAIPEKFWLTKQLSEKLLGFHVSDLSDEEAIAALLLVETARKEPSFWKPWIKTLPSSDELHHFLLWSNNETQYLESSSTFEDIASLRETASLVFEELNTELFPKFLYPHYEVKYFTLEYFIWALSIVQSFGLYDIVDTCPLVLVPGLEWLTYRYNLNMEDSVVSQYIRIVNISLIRLGPFFRQERRLKIAAPEDLKVGEPVSLVYEGNVSLIDVFYRWGWSLDLDALDEEQMSKMGSCEISFAVATTDQFFDDKEDILDGQKLELLQTFELRHDMGEELLQRILPFLRLVCLKGKDSFILEAVFRSEAWSHLQLPFSYDNEKAVCDLVIQTCQESLERWQQVSEEVIETGMKDSHEIRKKMVRMTKWMEEAVLKRTIEYFERYRAGLGHIEYYQERRLRQLDLLRPLDNTEIVGQLPAEGEGAAGERSFDQFYL</sequence>
<dbReference type="InterPro" id="IPR036464">
    <property type="entry name" value="Rubisco_LSMT_subst-bd_sf"/>
</dbReference>
<dbReference type="InterPro" id="IPR015353">
    <property type="entry name" value="Rubisco_LSMT_subst-bd"/>
</dbReference>
<dbReference type="PANTHER" id="PTHR13271">
    <property type="entry name" value="UNCHARACTERIZED PUTATIVE METHYLTRANSFERASE"/>
    <property type="match status" value="1"/>
</dbReference>
<dbReference type="Pfam" id="PF09273">
    <property type="entry name" value="Rubis-subs-bind"/>
    <property type="match status" value="1"/>
</dbReference>
<dbReference type="GO" id="GO:0016279">
    <property type="term" value="F:protein-lysine N-methyltransferase activity"/>
    <property type="evidence" value="ECO:0007669"/>
    <property type="project" value="TreeGrafter"/>
</dbReference>
<dbReference type="Gene3D" id="3.90.1410.10">
    <property type="entry name" value="set domain protein methyltransferase, domain 1"/>
    <property type="match status" value="1"/>
</dbReference>
<dbReference type="InterPro" id="IPR050600">
    <property type="entry name" value="SETD3_SETD6_MTase"/>
</dbReference>
<protein>
    <recommendedName>
        <fullName evidence="4">Rubisco LSMT substrate-binding domain-containing protein</fullName>
    </recommendedName>
</protein>
<evidence type="ECO:0000256" key="3">
    <source>
        <dbReference type="ARBA" id="ARBA00022691"/>
    </source>
</evidence>